<dbReference type="Gene3D" id="6.20.50.160">
    <property type="match status" value="1"/>
</dbReference>
<dbReference type="Gene3D" id="2.60.40.690">
    <property type="entry name" value="Alpha-macroglobulin, receptor-binding domain"/>
    <property type="match status" value="1"/>
</dbReference>
<dbReference type="InterPro" id="IPR018933">
    <property type="entry name" value="Netrin_module_non-TIMP"/>
</dbReference>
<dbReference type="Pfam" id="PF07703">
    <property type="entry name" value="A2M_BRD"/>
    <property type="match status" value="1"/>
</dbReference>
<dbReference type="RefSeq" id="XP_028257240.1">
    <property type="nucleotide sequence ID" value="XM_028401439.1"/>
</dbReference>
<dbReference type="Gene3D" id="1.50.10.20">
    <property type="match status" value="1"/>
</dbReference>
<dbReference type="InterPro" id="IPR002890">
    <property type="entry name" value="MG2"/>
</dbReference>
<dbReference type="PANTHER" id="PTHR11412:SF81">
    <property type="entry name" value="COMPLEMENT C3"/>
    <property type="match status" value="1"/>
</dbReference>
<accession>A0A6P7HNQ1</accession>
<protein>
    <submittedName>
        <fullName evidence="7">Complement C3-like</fullName>
    </submittedName>
</protein>
<proteinExistence type="predicted"/>
<evidence type="ECO:0000256" key="2">
    <source>
        <dbReference type="ARBA" id="ARBA00022525"/>
    </source>
</evidence>
<sequence>MRRTLLLLLASLASLTSAADGAPLYVLSAPNLLRVGTTENIFVECQDCSGRDIDVHIRAMTYPNKRKELAHTTVTLYNTNSFQAFGQIAIPLEEFSRDPTMKQYVYLQAEFPDQMLEKVVLVSFQSGYIFIQTDKTLYTPNSRVLYRLFVLTAGMEPVEMKDGTQIDPTVVIEVVTPDGVVLSVDTAVPRSGIVSGQYRLGEVAATGMWKVVAKFQSNPQQSFSAEFQVKEHVLPSLEVKLTPASAFFYVDSEELRIDITAKYLFGEEVDGTAYVLFGIIHEGQKISLPSSLQRVPIQRGSGTVTLRRRHITQTFPHIPTLEKYSIYVAVSVLTASGSEMVAAELRGIQIVQSPYTIYFTRTPKYFHPGMALDVLIEVLNPDDSPAESVPVVVHPGEVLGITDASGMARVTINTIGMKARMEITAKTKHPHISLQRQTSATMTALPYTTGSNNYIHISLREIEPKLGGILQVYFSLYPPNQNDVTYLISSRGQLVKFGRIRAVGQILLTRMFPVTKEMLHSFRIVAYYHPTANEVVSDSVWVNVKVSCMGTLRLEPSRDVPSYEPGKLFRMRVTGHPGATVGLVAVDKGVYALNNKLRLTQKKVWDIVEEHDTGCTPGGGKDSMGVFFDAGLLFETNTASGTPCRHELKCPITRRQKRELTTSLDEDYIDSEEIVARTLFHESWMRTDIRLPACPQHTPHCETTSFEHTVPLPHSLTAWQLIGISMSKTHGICVADPMPVIVRKEFFIDLKLPYSAVHGEQLEIKAILHNYLPDPVTVRVELFEEENVCSVAFSLGKYVQEVNIRAQTTQSVPFIIIPMKVGEYSIEVKAAVKESSMSDGIRKKLLVVPKGVLVKSSQILTVNPTKTGIGDKQEDILNSGIPRHALVPNTPTRTQISVTGREQVGSLVENIISGSSMGSLISQPSGSGEGNIIRMTLPVIATVYLDKTNQWETVGFQKRNEALQHIRTGYANQLAFRNTRDGSFSTFVSIGKSTWLTAYVVKVFSMARNLVAMRTDVICNAVKFLIFNTQRPDGAFSEIGRVAHNEMVGDMTGIDSDVSLTAFCLIAMQESRSSCFHELASVPISIDKAVAYLEWRLPSVTNPYAVAITSYALANENKLNKERLYQFASPELSHWPIPSSHLYTLEATGYALLALVKAKAFEDARPVVNWFNKQQKVGGGYGSTQATIIVYQAVAEYWESTKDPEYDLNVKITVLGLSKPLLVNFNRNNYHTTRTMDVKGINHNVTVIATGTGEATLTMVSLYYAEPKLTESDCEKFNLSVQLIPEKVDETERVYRLKIDVLYKHQTHGASMSVLDIGLLTGFIPNNGDLDALSRGPERTIAKYEMNTALSERGSLIIYLDGVSHTQPTEISFRLHQVLRVGILQPAAVSVYEYYDQRHCMKFYHPERKGVLLQLCNGEQCQCAEGSCSMLKQGTVSSEQRTETLCESRSTAFAYKVRLEEFTEVSNTDQYKMRVLQSIKEGDTDVAPQGKLRIFLSFPHCRTPLNLVKDKTYLIMGSSRDIERVEQNRTFQYVFRAKTWVEYWPTPAECQFVEFRHTCLGLEDMIHQQSTFGCEV</sequence>
<evidence type="ECO:0000256" key="4">
    <source>
        <dbReference type="SAM" id="SignalP"/>
    </source>
</evidence>
<keyword evidence="6" id="KW-1185">Reference proteome</keyword>
<dbReference type="InterPro" id="IPR011625">
    <property type="entry name" value="A2M_N_BRD"/>
</dbReference>
<dbReference type="Proteomes" id="UP000515145">
    <property type="component" value="Chromosome 1"/>
</dbReference>
<dbReference type="CDD" id="cd02896">
    <property type="entry name" value="complement_C3_C4_C5"/>
    <property type="match status" value="1"/>
</dbReference>
<dbReference type="SMART" id="SM00643">
    <property type="entry name" value="C345C"/>
    <property type="match status" value="1"/>
</dbReference>
<keyword evidence="2" id="KW-0964">Secreted</keyword>
<dbReference type="GeneID" id="114433087"/>
<evidence type="ECO:0000313" key="6">
    <source>
        <dbReference type="Proteomes" id="UP000515145"/>
    </source>
</evidence>
<dbReference type="InterPro" id="IPR008993">
    <property type="entry name" value="TIMP-like_OB-fold"/>
</dbReference>
<dbReference type="GO" id="GO:0004866">
    <property type="term" value="F:endopeptidase inhibitor activity"/>
    <property type="evidence" value="ECO:0007669"/>
    <property type="project" value="InterPro"/>
</dbReference>
<dbReference type="SMART" id="SM01361">
    <property type="entry name" value="A2M_recep"/>
    <property type="match status" value="1"/>
</dbReference>
<dbReference type="Pfam" id="PF17789">
    <property type="entry name" value="MG4"/>
    <property type="match status" value="1"/>
</dbReference>
<dbReference type="Pfam" id="PF01759">
    <property type="entry name" value="NTR"/>
    <property type="match status" value="1"/>
</dbReference>
<dbReference type="Pfam" id="PF07678">
    <property type="entry name" value="TED_complement"/>
    <property type="match status" value="1"/>
</dbReference>
<dbReference type="InterPro" id="IPR040839">
    <property type="entry name" value="MG4"/>
</dbReference>
<dbReference type="Gene3D" id="2.20.130.20">
    <property type="match status" value="1"/>
</dbReference>
<dbReference type="PROSITE" id="PS50189">
    <property type="entry name" value="NTR"/>
    <property type="match status" value="1"/>
</dbReference>
<evidence type="ECO:0000256" key="1">
    <source>
        <dbReference type="ARBA" id="ARBA00004613"/>
    </source>
</evidence>
<dbReference type="Gene3D" id="2.60.120.1540">
    <property type="match status" value="1"/>
</dbReference>
<dbReference type="Pfam" id="PF17790">
    <property type="entry name" value="MG1"/>
    <property type="match status" value="1"/>
</dbReference>
<evidence type="ECO:0000259" key="5">
    <source>
        <dbReference type="PROSITE" id="PS50189"/>
    </source>
</evidence>
<keyword evidence="4" id="KW-0732">Signal</keyword>
<dbReference type="InterPro" id="IPR001134">
    <property type="entry name" value="Netrin_domain"/>
</dbReference>
<dbReference type="SUPFAM" id="SSF50242">
    <property type="entry name" value="TIMP-like"/>
    <property type="match status" value="1"/>
</dbReference>
<dbReference type="FunCoup" id="A0A6P7HNQ1">
    <property type="interactions" value="1159"/>
</dbReference>
<dbReference type="Gene3D" id="2.40.50.120">
    <property type="match status" value="1"/>
</dbReference>
<gene>
    <name evidence="7" type="primary">LOC114433087</name>
</gene>
<comment type="subcellular location">
    <subcellularLocation>
        <location evidence="1">Secreted</location>
    </subcellularLocation>
</comment>
<dbReference type="SMART" id="SM01360">
    <property type="entry name" value="A2M"/>
    <property type="match status" value="1"/>
</dbReference>
<dbReference type="InterPro" id="IPR041555">
    <property type="entry name" value="MG3"/>
</dbReference>
<reference evidence="7" key="1">
    <citation type="submission" date="2025-08" db="UniProtKB">
        <authorList>
            <consortium name="RefSeq"/>
        </authorList>
    </citation>
    <scope>IDENTIFICATION</scope>
</reference>
<dbReference type="InterPro" id="IPR013783">
    <property type="entry name" value="Ig-like_fold"/>
</dbReference>
<dbReference type="InterPro" id="IPR001599">
    <property type="entry name" value="Macroglobln_a2"/>
</dbReference>
<dbReference type="GO" id="GO:0005615">
    <property type="term" value="C:extracellular space"/>
    <property type="evidence" value="ECO:0007669"/>
    <property type="project" value="InterPro"/>
</dbReference>
<dbReference type="SUPFAM" id="SSF48239">
    <property type="entry name" value="Terpenoid cyclases/Protein prenyltransferases"/>
    <property type="match status" value="1"/>
</dbReference>
<evidence type="ECO:0000313" key="7">
    <source>
        <dbReference type="RefSeq" id="XP_028257240.1"/>
    </source>
</evidence>
<dbReference type="Gene3D" id="2.60.40.1930">
    <property type="match status" value="3"/>
</dbReference>
<dbReference type="InterPro" id="IPR047565">
    <property type="entry name" value="Alpha-macroglob_thiol-ester_cl"/>
</dbReference>
<dbReference type="FunFam" id="2.60.40.1940:FF:000001">
    <property type="entry name" value="Complement component C3"/>
    <property type="match status" value="1"/>
</dbReference>
<dbReference type="InParanoid" id="A0A6P7HNQ1"/>
<dbReference type="InterPro" id="IPR008930">
    <property type="entry name" value="Terpenoid_cyclase/PrenylTrfase"/>
</dbReference>
<feature type="chain" id="PRO_5027685043" evidence="4">
    <location>
        <begin position="22"/>
        <end position="1576"/>
    </location>
</feature>
<dbReference type="InterPro" id="IPR041425">
    <property type="entry name" value="C3/4/5_MG1"/>
</dbReference>
<dbReference type="Pfam" id="PF01835">
    <property type="entry name" value="MG2"/>
    <property type="match status" value="1"/>
</dbReference>
<dbReference type="OrthoDB" id="6359008at2759"/>
<dbReference type="InterPro" id="IPR050473">
    <property type="entry name" value="A2M/Complement_sys"/>
</dbReference>
<dbReference type="SMART" id="SM01359">
    <property type="entry name" value="A2M_N_2"/>
    <property type="match status" value="1"/>
</dbReference>
<name>A0A6P7HNQ1_9TELE</name>
<dbReference type="PANTHER" id="PTHR11412">
    <property type="entry name" value="MACROGLOBULIN / COMPLEMENT"/>
    <property type="match status" value="1"/>
</dbReference>
<keyword evidence="3" id="KW-1015">Disulfide bond</keyword>
<dbReference type="Pfam" id="PF17791">
    <property type="entry name" value="MG3"/>
    <property type="match status" value="1"/>
</dbReference>
<feature type="domain" description="NTR" evidence="5">
    <location>
        <begin position="1428"/>
        <end position="1574"/>
    </location>
</feature>
<dbReference type="Pfam" id="PF07677">
    <property type="entry name" value="A2M_recep"/>
    <property type="match status" value="1"/>
</dbReference>
<evidence type="ECO:0000256" key="3">
    <source>
        <dbReference type="ARBA" id="ARBA00023157"/>
    </source>
</evidence>
<dbReference type="FunFam" id="2.60.40.10:FF:000155">
    <property type="entry name" value="complement C3 isoform X1"/>
    <property type="match status" value="1"/>
</dbReference>
<dbReference type="Pfam" id="PF00207">
    <property type="entry name" value="A2M"/>
    <property type="match status" value="1"/>
</dbReference>
<dbReference type="Gene3D" id="2.60.40.1940">
    <property type="match status" value="1"/>
</dbReference>
<dbReference type="SMART" id="SM01419">
    <property type="entry name" value="Thiol-ester_cl"/>
    <property type="match status" value="1"/>
</dbReference>
<dbReference type="InterPro" id="IPR011626">
    <property type="entry name" value="Alpha-macroglobulin_TED"/>
</dbReference>
<feature type="signal peptide" evidence="4">
    <location>
        <begin position="1"/>
        <end position="21"/>
    </location>
</feature>
<organism evidence="6 7">
    <name type="scientific">Parambassis ranga</name>
    <name type="common">Indian glassy fish</name>
    <dbReference type="NCBI Taxonomy" id="210632"/>
    <lineage>
        <taxon>Eukaryota</taxon>
        <taxon>Metazoa</taxon>
        <taxon>Chordata</taxon>
        <taxon>Craniata</taxon>
        <taxon>Vertebrata</taxon>
        <taxon>Euteleostomi</taxon>
        <taxon>Actinopterygii</taxon>
        <taxon>Neopterygii</taxon>
        <taxon>Teleostei</taxon>
        <taxon>Neoteleostei</taxon>
        <taxon>Acanthomorphata</taxon>
        <taxon>Ovalentaria</taxon>
        <taxon>Ambassidae</taxon>
        <taxon>Parambassis</taxon>
    </lineage>
</organism>
<dbReference type="Gene3D" id="2.60.40.10">
    <property type="entry name" value="Immunoglobulins"/>
    <property type="match status" value="2"/>
</dbReference>
<dbReference type="InterPro" id="IPR009048">
    <property type="entry name" value="A-macroglobulin_rcpt-bd"/>
</dbReference>
<dbReference type="InterPro" id="IPR036595">
    <property type="entry name" value="A-macroglobulin_rcpt-bd_sf"/>
</dbReference>
<dbReference type="SUPFAM" id="SSF49410">
    <property type="entry name" value="Alpha-macroglobulin receptor domain"/>
    <property type="match status" value="1"/>
</dbReference>